<feature type="chain" id="PRO_5001860780" evidence="6">
    <location>
        <begin position="21"/>
        <end position="486"/>
    </location>
</feature>
<name>A0A090MRX3_AFIFE</name>
<gene>
    <name evidence="8" type="ORF">BN961_02367</name>
</gene>
<feature type="signal peptide" evidence="6">
    <location>
        <begin position="1"/>
        <end position="20"/>
    </location>
</feature>
<dbReference type="OrthoDB" id="8222426at2"/>
<dbReference type="EMBL" id="CCAZ020000001">
    <property type="protein sequence ID" value="CEG08947.1"/>
    <property type="molecule type" value="Genomic_DNA"/>
</dbReference>
<dbReference type="InterPro" id="IPR036709">
    <property type="entry name" value="Autotransporte_beta_dom_sf"/>
</dbReference>
<evidence type="ECO:0000256" key="6">
    <source>
        <dbReference type="SAM" id="SignalP"/>
    </source>
</evidence>
<sequence>MKKFLLGTVALIALGSAANAADLAARYTKAPVVAPVSNWTGFYVTGGFGYGLMSSDQHSTTGGAATSVDTRTGGRGYFGTVGLGYDYQLTPAWVVGVFGDAQWGDIRGDLIDITAPGISGRLKNDAAYSAGARLGYLVAPNVLSYVNAGYSYGQFKGSTFSDGVTAIDKSHRDGWFIGGGVENDLNFFGIKAPGWFMKTEYRVTEYDRKNSLYNDGSGNGIAFKPYVQTVSTSLVYRFNSHVTPGADAGTPFYTKAARTAAYNWTGFYLAGGGGYGLMSSDQHTVDLATGANGLDTRAGGRGYFGTVGGGYDWQINPTWVVGVFGDAQFGDIRGSLADATGGGLGAGVTGRLKNDTNYAAGARLGYLISPNALSYVNVGYSHADFKGVALTNATGAAVGSTGKSHRDGWFLGGGVENSLNIFGISSPGWFMKTEYRVAEYDRKTSQVFDPAGVATTTGIAFKPYVQTIQTSLVYRFNWGSPVVAKY</sequence>
<dbReference type="Proteomes" id="UP000035762">
    <property type="component" value="Unassembled WGS sequence"/>
</dbReference>
<proteinExistence type="inferred from homology"/>
<keyword evidence="2 6" id="KW-0732">Signal</keyword>
<keyword evidence="4" id="KW-0998">Cell outer membrane</keyword>
<dbReference type="InterPro" id="IPR051692">
    <property type="entry name" value="OMP-like"/>
</dbReference>
<dbReference type="RefSeq" id="WP_048756738.1">
    <property type="nucleotide sequence ID" value="NZ_CCAZ020000001.1"/>
</dbReference>
<dbReference type="STRING" id="1035.BN961_02367"/>
<dbReference type="Gene3D" id="2.40.128.130">
    <property type="entry name" value="Autotransporter beta-domain"/>
    <property type="match status" value="2"/>
</dbReference>
<protein>
    <submittedName>
        <fullName evidence="8">Opacity protein antigens</fullName>
    </submittedName>
</protein>
<evidence type="ECO:0000256" key="3">
    <source>
        <dbReference type="ARBA" id="ARBA00023136"/>
    </source>
</evidence>
<accession>A0A090MRX3</accession>
<evidence type="ECO:0000256" key="2">
    <source>
        <dbReference type="ARBA" id="ARBA00022729"/>
    </source>
</evidence>
<reference evidence="8 9" key="1">
    <citation type="journal article" date="2014" name="Genome Announc.">
        <title>Genome Sequence of Afipia felis Strain 76713, Isolated in Hospital Water Using an Amoeba Co-Culture Procedure.</title>
        <authorList>
            <person name="Benamar S."/>
            <person name="La Scola B."/>
            <person name="Croce O."/>
        </authorList>
    </citation>
    <scope>NUCLEOTIDE SEQUENCE [LARGE SCALE GENOMIC DNA]</scope>
    <source>
        <strain evidence="8 9">76713</strain>
    </source>
</reference>
<evidence type="ECO:0000313" key="9">
    <source>
        <dbReference type="Proteomes" id="UP000035762"/>
    </source>
</evidence>
<evidence type="ECO:0000256" key="1">
    <source>
        <dbReference type="ARBA" id="ARBA00004442"/>
    </source>
</evidence>
<dbReference type="SUPFAM" id="SSF103515">
    <property type="entry name" value="Autotransporter"/>
    <property type="match status" value="1"/>
</dbReference>
<comment type="subcellular location">
    <subcellularLocation>
        <location evidence="1">Cell outer membrane</location>
    </subcellularLocation>
</comment>
<dbReference type="Pfam" id="PF13505">
    <property type="entry name" value="OMP_b-brl"/>
    <property type="match status" value="2"/>
</dbReference>
<dbReference type="InterPro" id="IPR011250">
    <property type="entry name" value="OMP/PagP_B-barrel"/>
</dbReference>
<dbReference type="InterPro" id="IPR027385">
    <property type="entry name" value="Beta-barrel_OMP"/>
</dbReference>
<organism evidence="8 9">
    <name type="scientific">Afipia felis</name>
    <name type="common">Cat scratch disease bacillus</name>
    <dbReference type="NCBI Taxonomy" id="1035"/>
    <lineage>
        <taxon>Bacteria</taxon>
        <taxon>Pseudomonadati</taxon>
        <taxon>Pseudomonadota</taxon>
        <taxon>Alphaproteobacteria</taxon>
        <taxon>Hyphomicrobiales</taxon>
        <taxon>Nitrobacteraceae</taxon>
        <taxon>Afipia</taxon>
    </lineage>
</organism>
<dbReference type="SUPFAM" id="SSF56925">
    <property type="entry name" value="OMPA-like"/>
    <property type="match status" value="1"/>
</dbReference>
<keyword evidence="3" id="KW-0472">Membrane</keyword>
<evidence type="ECO:0000256" key="5">
    <source>
        <dbReference type="ARBA" id="ARBA00038306"/>
    </source>
</evidence>
<dbReference type="PANTHER" id="PTHR34001">
    <property type="entry name" value="BLL7405 PROTEIN"/>
    <property type="match status" value="1"/>
</dbReference>
<evidence type="ECO:0000256" key="4">
    <source>
        <dbReference type="ARBA" id="ARBA00023237"/>
    </source>
</evidence>
<evidence type="ECO:0000313" key="8">
    <source>
        <dbReference type="EMBL" id="CEG08947.1"/>
    </source>
</evidence>
<comment type="caution">
    <text evidence="8">The sequence shown here is derived from an EMBL/GenBank/DDBJ whole genome shotgun (WGS) entry which is preliminary data.</text>
</comment>
<feature type="domain" description="Outer membrane protein beta-barrel" evidence="7">
    <location>
        <begin position="256"/>
        <end position="476"/>
    </location>
</feature>
<feature type="domain" description="Outer membrane protein beta-barrel" evidence="7">
    <location>
        <begin position="9"/>
        <end position="238"/>
    </location>
</feature>
<dbReference type="PANTHER" id="PTHR34001:SF3">
    <property type="entry name" value="BLL7405 PROTEIN"/>
    <property type="match status" value="1"/>
</dbReference>
<keyword evidence="9" id="KW-1185">Reference proteome</keyword>
<evidence type="ECO:0000259" key="7">
    <source>
        <dbReference type="Pfam" id="PF13505"/>
    </source>
</evidence>
<comment type="similarity">
    <text evidence="5">Belongs to the Omp25/RopB family.</text>
</comment>
<dbReference type="AlphaFoldDB" id="A0A090MRX3"/>